<evidence type="ECO:0008006" key="4">
    <source>
        <dbReference type="Google" id="ProtNLM"/>
    </source>
</evidence>
<dbReference type="AlphaFoldDB" id="A0AAE8SLT8"/>
<organism evidence="2 3">
    <name type="scientific">Fusarium torulosum</name>
    <dbReference type="NCBI Taxonomy" id="33205"/>
    <lineage>
        <taxon>Eukaryota</taxon>
        <taxon>Fungi</taxon>
        <taxon>Dikarya</taxon>
        <taxon>Ascomycota</taxon>
        <taxon>Pezizomycotina</taxon>
        <taxon>Sordariomycetes</taxon>
        <taxon>Hypocreomycetidae</taxon>
        <taxon>Hypocreales</taxon>
        <taxon>Nectriaceae</taxon>
        <taxon>Fusarium</taxon>
    </lineage>
</organism>
<gene>
    <name evidence="2" type="ORF">FTOL_09714</name>
</gene>
<comment type="caution">
    <text evidence="2">The sequence shown here is derived from an EMBL/GenBank/DDBJ whole genome shotgun (WGS) entry which is preliminary data.</text>
</comment>
<name>A0AAE8SLT8_9HYPO</name>
<feature type="compositionally biased region" description="Basic and acidic residues" evidence="1">
    <location>
        <begin position="70"/>
        <end position="79"/>
    </location>
</feature>
<evidence type="ECO:0000313" key="3">
    <source>
        <dbReference type="Proteomes" id="UP001187734"/>
    </source>
</evidence>
<dbReference type="Proteomes" id="UP001187734">
    <property type="component" value="Unassembled WGS sequence"/>
</dbReference>
<dbReference type="Pfam" id="PF11905">
    <property type="entry name" value="DUF3425"/>
    <property type="match status" value="1"/>
</dbReference>
<feature type="compositionally biased region" description="Polar residues" evidence="1">
    <location>
        <begin position="54"/>
        <end position="63"/>
    </location>
</feature>
<dbReference type="InterPro" id="IPR021833">
    <property type="entry name" value="DUF3425"/>
</dbReference>
<evidence type="ECO:0000256" key="1">
    <source>
        <dbReference type="SAM" id="MobiDB-lite"/>
    </source>
</evidence>
<feature type="region of interest" description="Disordered" evidence="1">
    <location>
        <begin position="337"/>
        <end position="356"/>
    </location>
</feature>
<feature type="compositionally biased region" description="Polar residues" evidence="1">
    <location>
        <begin position="80"/>
        <end position="105"/>
    </location>
</feature>
<feature type="compositionally biased region" description="Polar residues" evidence="1">
    <location>
        <begin position="1"/>
        <end position="14"/>
    </location>
</feature>
<protein>
    <recommendedName>
        <fullName evidence="4">BZIP domain-containing protein</fullName>
    </recommendedName>
</protein>
<reference evidence="2" key="1">
    <citation type="submission" date="2018-03" db="EMBL/GenBank/DDBJ databases">
        <authorList>
            <person name="Guldener U."/>
        </authorList>
    </citation>
    <scope>NUCLEOTIDE SEQUENCE</scope>
</reference>
<feature type="compositionally biased region" description="Basic residues" evidence="1">
    <location>
        <begin position="33"/>
        <end position="52"/>
    </location>
</feature>
<dbReference type="PANTHER" id="PTHR38116">
    <property type="entry name" value="CHROMOSOME 7, WHOLE GENOME SHOTGUN SEQUENCE"/>
    <property type="match status" value="1"/>
</dbReference>
<proteinExistence type="predicted"/>
<feature type="compositionally biased region" description="Basic and acidic residues" evidence="1">
    <location>
        <begin position="15"/>
        <end position="32"/>
    </location>
</feature>
<dbReference type="PANTHER" id="PTHR38116:SF1">
    <property type="entry name" value="BZIP DOMAIN-CONTAINING PROTEIN"/>
    <property type="match status" value="1"/>
</dbReference>
<feature type="region of interest" description="Disordered" evidence="1">
    <location>
        <begin position="1"/>
        <end position="105"/>
    </location>
</feature>
<accession>A0AAE8SLT8</accession>
<dbReference type="CDD" id="cd14688">
    <property type="entry name" value="bZIP_YAP"/>
    <property type="match status" value="1"/>
</dbReference>
<evidence type="ECO:0000313" key="2">
    <source>
        <dbReference type="EMBL" id="SPJ82309.1"/>
    </source>
</evidence>
<sequence>MEYTVTQLSWPQGETKQDDNRPAADDETEANKQRRKAQNRKNQRAHRQRLKSRVSGTVQQSRPFQVGRWRLNESDDCSRQESSLASERATTTHISSQPPRTYTDTSRSIAERIIVLRGSPPTAHIHPPLTLDHQPFTFPLSSDHLLHLIQYNVFRALISNKRTLNTLPSDPTACPATGPYRDDTALDPLNPYIPPSLAPTTLQQTRYHSIWINVIPFPRMRDNLIRYEGRFDPWELMQDLVGELMSSTPALWRRGTPSITNVPNSMPLILSSGSDTDEVTAGRKGLVVWGEPHEMQSWEATPGFLAKWTWAMEGCQDLIEISNHWRMKRGEEPIRLSMSRNYPPQPLSHAAPSGGG</sequence>
<dbReference type="EMBL" id="ONZP01000354">
    <property type="protein sequence ID" value="SPJ82309.1"/>
    <property type="molecule type" value="Genomic_DNA"/>
</dbReference>
<keyword evidence="3" id="KW-1185">Reference proteome</keyword>